<dbReference type="InterPro" id="IPR035965">
    <property type="entry name" value="PAS-like_dom_sf"/>
</dbReference>
<dbReference type="HOGENOM" id="CLU_459183_0_0_12"/>
<dbReference type="KEGG" id="slr:L21SP2_0365"/>
<dbReference type="EMBL" id="CP006939">
    <property type="protein sequence ID" value="AHC13801.1"/>
    <property type="molecule type" value="Genomic_DNA"/>
</dbReference>
<dbReference type="SUPFAM" id="SSF55785">
    <property type="entry name" value="PYP-like sensor domain (PAS domain)"/>
    <property type="match status" value="2"/>
</dbReference>
<dbReference type="CDD" id="cd00130">
    <property type="entry name" value="PAS"/>
    <property type="match status" value="2"/>
</dbReference>
<keyword evidence="13" id="KW-1185">Reference proteome</keyword>
<dbReference type="InterPro" id="IPR011006">
    <property type="entry name" value="CheY-like_superfamily"/>
</dbReference>
<dbReference type="PANTHER" id="PTHR41523:SF8">
    <property type="entry name" value="ETHYLENE RESPONSE SENSOR PROTEIN"/>
    <property type="match status" value="1"/>
</dbReference>
<evidence type="ECO:0000313" key="13">
    <source>
        <dbReference type="Proteomes" id="UP000018680"/>
    </source>
</evidence>
<evidence type="ECO:0000256" key="2">
    <source>
        <dbReference type="ARBA" id="ARBA00012438"/>
    </source>
</evidence>
<evidence type="ECO:0000256" key="3">
    <source>
        <dbReference type="ARBA" id="ARBA00022553"/>
    </source>
</evidence>
<keyword evidence="5" id="KW-0547">Nucleotide-binding</keyword>
<keyword evidence="7" id="KW-0067">ATP-binding</keyword>
<dbReference type="InterPro" id="IPR000700">
    <property type="entry name" value="PAS-assoc_C"/>
</dbReference>
<keyword evidence="8" id="KW-0843">Virulence</keyword>
<dbReference type="PROSITE" id="PS50109">
    <property type="entry name" value="HIS_KIN"/>
    <property type="match status" value="1"/>
</dbReference>
<gene>
    <name evidence="12" type="ORF">L21SP2_0365</name>
</gene>
<evidence type="ECO:0000259" key="11">
    <source>
        <dbReference type="PROSITE" id="PS50113"/>
    </source>
</evidence>
<dbReference type="InterPro" id="IPR036890">
    <property type="entry name" value="HATPase_C_sf"/>
</dbReference>
<keyword evidence="3" id="KW-0597">Phosphoprotein</keyword>
<evidence type="ECO:0000256" key="5">
    <source>
        <dbReference type="ARBA" id="ARBA00022741"/>
    </source>
</evidence>
<dbReference type="Proteomes" id="UP000018680">
    <property type="component" value="Chromosome"/>
</dbReference>
<dbReference type="InterPro" id="IPR000014">
    <property type="entry name" value="PAS"/>
</dbReference>
<accession>V5WF49</accession>
<dbReference type="Gene3D" id="3.30.565.10">
    <property type="entry name" value="Histidine kinase-like ATPase, C-terminal domain"/>
    <property type="match status" value="1"/>
</dbReference>
<dbReference type="SMART" id="SM00387">
    <property type="entry name" value="HATPase_c"/>
    <property type="match status" value="1"/>
</dbReference>
<reference evidence="12 13" key="1">
    <citation type="journal article" date="2015" name="Stand. Genomic Sci.">
        <title>Complete genome sequence and description of Salinispira pacifica gen. nov., sp. nov., a novel spirochaete isolated form a hypersaline microbial mat.</title>
        <authorList>
            <person name="Ben Hania W."/>
            <person name="Joseph M."/>
            <person name="Schumann P."/>
            <person name="Bunk B."/>
            <person name="Fiebig A."/>
            <person name="Sproer C."/>
            <person name="Klenk H.P."/>
            <person name="Fardeau M.L."/>
            <person name="Spring S."/>
        </authorList>
    </citation>
    <scope>NUCLEOTIDE SEQUENCE [LARGE SCALE GENOMIC DNA]</scope>
    <source>
        <strain evidence="12 13">L21-RPul-D2</strain>
    </source>
</reference>
<dbReference type="InterPro" id="IPR013655">
    <property type="entry name" value="PAS_fold_3"/>
</dbReference>
<proteinExistence type="predicted"/>
<evidence type="ECO:0000313" key="12">
    <source>
        <dbReference type="EMBL" id="AHC13801.1"/>
    </source>
</evidence>
<dbReference type="STRING" id="1307761.L21SP2_0365"/>
<dbReference type="eggNOG" id="COG3920">
    <property type="taxonomic scope" value="Bacteria"/>
</dbReference>
<dbReference type="PROSITE" id="PS50113">
    <property type="entry name" value="PAC"/>
    <property type="match status" value="2"/>
</dbReference>
<sequence>MNSSCTAQYDSSDRISVLIVDIDDAPYRSRVSALDGQGFSLTFVPSVDEALPILAEEVAVDLVIAGSSESSRRLRASGYDKAILLLVDQDDTDALHAAVDAPVDHFVPTHTTVAFLAASLRNAVCNNRNSVVGGRSSETEKTVRRLFERATEILPLSVTIVSFAGKVLFANSHALRLFDVATLKELHNLSVPLVWANPKDREDWVETLRREGSIYNREVEMVTTSGKHLWLLASGMIVDYQGQPAILTIHNEVTERKIAEELVRQSEKWFRSLANASESVIFIYIDNRYVYVNDAITRVTGYTRAEFLAFETVWAIIHPDHREIARHNAIARQQGVDAPSSFEIKVLCKDRSAKWLDVSVGTIEWEGRIAVIGTGFDVTGRHEALERVHKLLDEKEVILKEAHHRVKNNMMIISSLLSLQAEQVAGTPGEDALRDAAGRAQTMMVLYDKLYRSGGVETLRLDEFVSSLVSEILALFYNGEDISLSIDVEKIEIDSRTLSYLGIIINELTTNSMKYGFTSSGAGRITVTARTEVGGLVLVYRDDGSGFDSTKTIEHGETFGLQMINVLTDQLDGSFSIDETDDGAQFTLRIPLER</sequence>
<evidence type="ECO:0000256" key="4">
    <source>
        <dbReference type="ARBA" id="ARBA00022679"/>
    </source>
</evidence>
<dbReference type="InterPro" id="IPR003594">
    <property type="entry name" value="HATPase_dom"/>
</dbReference>
<dbReference type="SUPFAM" id="SSF52172">
    <property type="entry name" value="CheY-like"/>
    <property type="match status" value="1"/>
</dbReference>
<protein>
    <recommendedName>
        <fullName evidence="2">histidine kinase</fullName>
        <ecNumber evidence="2">2.7.13.3</ecNumber>
    </recommendedName>
</protein>
<dbReference type="OrthoDB" id="9767435at2"/>
<dbReference type="eggNOG" id="COG2202">
    <property type="taxonomic scope" value="Bacteria"/>
</dbReference>
<dbReference type="PROSITE" id="PS50112">
    <property type="entry name" value="PAS"/>
    <property type="match status" value="1"/>
</dbReference>
<feature type="domain" description="PAC" evidence="11">
    <location>
        <begin position="215"/>
        <end position="265"/>
    </location>
</feature>
<dbReference type="PANTHER" id="PTHR41523">
    <property type="entry name" value="TWO-COMPONENT SYSTEM SENSOR PROTEIN"/>
    <property type="match status" value="1"/>
</dbReference>
<feature type="domain" description="PAC" evidence="11">
    <location>
        <begin position="340"/>
        <end position="390"/>
    </location>
</feature>
<dbReference type="InterPro" id="IPR001610">
    <property type="entry name" value="PAC"/>
</dbReference>
<dbReference type="SMART" id="SM00091">
    <property type="entry name" value="PAS"/>
    <property type="match status" value="2"/>
</dbReference>
<evidence type="ECO:0000259" key="9">
    <source>
        <dbReference type="PROSITE" id="PS50109"/>
    </source>
</evidence>
<evidence type="ECO:0000256" key="1">
    <source>
        <dbReference type="ARBA" id="ARBA00000085"/>
    </source>
</evidence>
<comment type="catalytic activity">
    <reaction evidence="1">
        <text>ATP + protein L-histidine = ADP + protein N-phospho-L-histidine.</text>
        <dbReference type="EC" id="2.7.13.3"/>
    </reaction>
</comment>
<keyword evidence="4" id="KW-0808">Transferase</keyword>
<evidence type="ECO:0000256" key="6">
    <source>
        <dbReference type="ARBA" id="ARBA00022777"/>
    </source>
</evidence>
<dbReference type="Gene3D" id="3.30.450.20">
    <property type="entry name" value="PAS domain"/>
    <property type="match status" value="2"/>
</dbReference>
<evidence type="ECO:0000256" key="8">
    <source>
        <dbReference type="ARBA" id="ARBA00023026"/>
    </source>
</evidence>
<dbReference type="NCBIfam" id="TIGR00229">
    <property type="entry name" value="sensory_box"/>
    <property type="match status" value="2"/>
</dbReference>
<feature type="domain" description="Histidine kinase" evidence="9">
    <location>
        <begin position="401"/>
        <end position="594"/>
    </location>
</feature>
<dbReference type="InterPro" id="IPR011495">
    <property type="entry name" value="Sig_transdc_His_kin_sub2_dim/P"/>
</dbReference>
<dbReference type="Pfam" id="PF13426">
    <property type="entry name" value="PAS_9"/>
    <property type="match status" value="1"/>
</dbReference>
<dbReference type="Pfam" id="PF08447">
    <property type="entry name" value="PAS_3"/>
    <property type="match status" value="1"/>
</dbReference>
<dbReference type="SUPFAM" id="SSF55874">
    <property type="entry name" value="ATPase domain of HSP90 chaperone/DNA topoisomerase II/histidine kinase"/>
    <property type="match status" value="1"/>
</dbReference>
<evidence type="ECO:0000256" key="7">
    <source>
        <dbReference type="ARBA" id="ARBA00022840"/>
    </source>
</evidence>
<dbReference type="SMART" id="SM00086">
    <property type="entry name" value="PAC"/>
    <property type="match status" value="2"/>
</dbReference>
<dbReference type="AlphaFoldDB" id="V5WF49"/>
<keyword evidence="6 12" id="KW-0418">Kinase</keyword>
<dbReference type="EC" id="2.7.13.3" evidence="2"/>
<evidence type="ECO:0000259" key="10">
    <source>
        <dbReference type="PROSITE" id="PS50112"/>
    </source>
</evidence>
<dbReference type="Pfam" id="PF02518">
    <property type="entry name" value="HATPase_c"/>
    <property type="match status" value="1"/>
</dbReference>
<dbReference type="GO" id="GO:0004673">
    <property type="term" value="F:protein histidine kinase activity"/>
    <property type="evidence" value="ECO:0007669"/>
    <property type="project" value="UniProtKB-EC"/>
</dbReference>
<dbReference type="Pfam" id="PF07568">
    <property type="entry name" value="HisKA_2"/>
    <property type="match status" value="1"/>
</dbReference>
<dbReference type="InterPro" id="IPR005467">
    <property type="entry name" value="His_kinase_dom"/>
</dbReference>
<feature type="domain" description="PAS" evidence="10">
    <location>
        <begin position="266"/>
        <end position="323"/>
    </location>
</feature>
<name>V5WF49_9SPIO</name>
<organism evidence="12 13">
    <name type="scientific">Salinispira pacifica</name>
    <dbReference type="NCBI Taxonomy" id="1307761"/>
    <lineage>
        <taxon>Bacteria</taxon>
        <taxon>Pseudomonadati</taxon>
        <taxon>Spirochaetota</taxon>
        <taxon>Spirochaetia</taxon>
        <taxon>Spirochaetales</taxon>
        <taxon>Spirochaetaceae</taxon>
        <taxon>Salinispira</taxon>
    </lineage>
</organism>
<dbReference type="GO" id="GO:0005524">
    <property type="term" value="F:ATP binding"/>
    <property type="evidence" value="ECO:0007669"/>
    <property type="project" value="UniProtKB-KW"/>
</dbReference>